<proteinExistence type="predicted"/>
<evidence type="ECO:0000313" key="2">
    <source>
        <dbReference type="Proteomes" id="UP000317636"/>
    </source>
</evidence>
<evidence type="ECO:0000313" key="1">
    <source>
        <dbReference type="EMBL" id="TPV44582.1"/>
    </source>
</evidence>
<gene>
    <name evidence="1" type="ORF">FJ659_15410</name>
</gene>
<comment type="caution">
    <text evidence="1">The sequence shown here is derived from an EMBL/GenBank/DDBJ whole genome shotgun (WGS) entry which is preliminary data.</text>
</comment>
<dbReference type="EMBL" id="VHIV01000002">
    <property type="protein sequence ID" value="TPV44582.1"/>
    <property type="molecule type" value="Genomic_DNA"/>
</dbReference>
<protein>
    <submittedName>
        <fullName evidence="1">Phage tail family protein</fullName>
    </submittedName>
</protein>
<name>A0AC61T7J5_9BACI</name>
<organism evidence="1 2">
    <name type="scientific">Bacillus dicomae</name>
    <dbReference type="NCBI Taxonomy" id="3088378"/>
    <lineage>
        <taxon>Bacteria</taxon>
        <taxon>Bacillati</taxon>
        <taxon>Bacillota</taxon>
        <taxon>Bacilli</taxon>
        <taxon>Bacillales</taxon>
        <taxon>Bacillaceae</taxon>
        <taxon>Bacillus</taxon>
        <taxon>Bacillus cereus group</taxon>
    </lineage>
</organism>
<sequence>MSSFTFNKERKNYIQIAKGWKRPAWAPLKRNFLSVPGYPGARLLNTQTEMRVLSIPVGIIVPDGSDLEIIKEEIADWLITEQPAELIFDVEPNRTYLAVVDDSFDPDEFVTLGIGTIKFVCPIPYKLGKVKTHTFTQSWSTEITSEFTNKGSVEAPALIEMTVKEPSSFLDVWFGKYPLERNYFRIGYPLTVEETTVQERERVLWDEMASPIGWTPVTGQVEEMKGTGSFKVKDGHALYCEKYGEEGTSGFYGAIAKKNIPGGPIQDFEMEAWVTLQSKNREEMGRVEVLLLDDASNVVARINMNDLYADAEIAKAYMRVGNNGTPNSIRKLVDTSGGYSTTFNKFRGRLRIARRGKQWSVYVAKFIDGTYTDGASLVEQFNDVDNSNPMTTRKIAQVMIAVCKWDNHPAIDNMCITDLKIWKVNKVPSNTKPYIFDAGDKVIIDTERSLVTINGKDAINIKDIFSEFPKIIRGDNRIDIMPPNVTATISYRERYR</sequence>
<keyword evidence="2" id="KW-1185">Reference proteome</keyword>
<reference evidence="1" key="1">
    <citation type="submission" date="2019-06" db="EMBL/GenBank/DDBJ databases">
        <title>Draft genome sequence of Bacillus sp. strain MHSD28.</title>
        <authorList>
            <person name="Makuwa S.C."/>
            <person name="Serepa-Dlamini M.H."/>
        </authorList>
    </citation>
    <scope>NUCLEOTIDE SEQUENCE</scope>
    <source>
        <strain evidence="1">MHSD28</strain>
    </source>
</reference>
<accession>A0AC61T7J5</accession>
<dbReference type="Proteomes" id="UP000317636">
    <property type="component" value="Unassembled WGS sequence"/>
</dbReference>